<evidence type="ECO:0000313" key="2">
    <source>
        <dbReference type="Proteomes" id="UP000003835"/>
    </source>
</evidence>
<accession>B4W330</accession>
<reference evidence="1 2" key="1">
    <citation type="submission" date="2008-07" db="EMBL/GenBank/DDBJ databases">
        <authorList>
            <person name="Tandeau de Marsac N."/>
            <person name="Ferriera S."/>
            <person name="Johnson J."/>
            <person name="Kravitz S."/>
            <person name="Beeson K."/>
            <person name="Sutton G."/>
            <person name="Rogers Y.-H."/>
            <person name="Friedman R."/>
            <person name="Frazier M."/>
            <person name="Venter J.C."/>
        </authorList>
    </citation>
    <scope>NUCLEOTIDE SEQUENCE [LARGE SCALE GENOMIC DNA]</scope>
    <source>
        <strain evidence="1 2">PCC 7420</strain>
    </source>
</reference>
<gene>
    <name evidence="1" type="ORF">MC7420_1560</name>
</gene>
<dbReference type="OrthoDB" id="9814556at2"/>
<keyword evidence="2" id="KW-1185">Reference proteome</keyword>
<protein>
    <submittedName>
        <fullName evidence="1">Uncharacterized protein</fullName>
    </submittedName>
</protein>
<evidence type="ECO:0000313" key="1">
    <source>
        <dbReference type="EMBL" id="EDX71346.1"/>
    </source>
</evidence>
<dbReference type="HOGENOM" id="CLU_3060456_0_0_3"/>
<dbReference type="RefSeq" id="WP_006105698.1">
    <property type="nucleotide sequence ID" value="NZ_DS989873.1"/>
</dbReference>
<organism evidence="1 2">
    <name type="scientific">Coleofasciculus chthonoplastes PCC 7420</name>
    <dbReference type="NCBI Taxonomy" id="118168"/>
    <lineage>
        <taxon>Bacteria</taxon>
        <taxon>Bacillati</taxon>
        <taxon>Cyanobacteriota</taxon>
        <taxon>Cyanophyceae</taxon>
        <taxon>Coleofasciculales</taxon>
        <taxon>Coleofasciculaceae</taxon>
        <taxon>Coleofasciculus</taxon>
    </lineage>
</organism>
<name>B4W330_9CYAN</name>
<dbReference type="Proteomes" id="UP000003835">
    <property type="component" value="Unassembled WGS sequence"/>
</dbReference>
<proteinExistence type="predicted"/>
<dbReference type="AlphaFoldDB" id="B4W330"/>
<dbReference type="EMBL" id="DS989873">
    <property type="protein sequence ID" value="EDX71346.1"/>
    <property type="molecule type" value="Genomic_DNA"/>
</dbReference>
<sequence>MENSSIDAQRLFLQLIDPADAQAIAPQLNERIKRRIVNSNVSIKQKPGVQTPG</sequence>
<dbReference type="STRING" id="118168.MC7420_1560"/>